<evidence type="ECO:0000259" key="1">
    <source>
        <dbReference type="PROSITE" id="PS51186"/>
    </source>
</evidence>
<dbReference type="PANTHER" id="PTHR43415">
    <property type="entry name" value="SPERMIDINE N(1)-ACETYLTRANSFERASE"/>
    <property type="match status" value="1"/>
</dbReference>
<proteinExistence type="predicted"/>
<accession>A0ABW9G253</accession>
<name>A0ABW9G253_9GAMM</name>
<protein>
    <submittedName>
        <fullName evidence="2">GNAT family protein</fullName>
        <ecNumber evidence="2">2.-.-.-</ecNumber>
    </submittedName>
</protein>
<comment type="caution">
    <text evidence="2">The sequence shown here is derived from an EMBL/GenBank/DDBJ whole genome shotgun (WGS) entry which is preliminary data.</text>
</comment>
<evidence type="ECO:0000313" key="3">
    <source>
        <dbReference type="Proteomes" id="UP001629953"/>
    </source>
</evidence>
<dbReference type="RefSeq" id="WP_408621602.1">
    <property type="nucleotide sequence ID" value="NZ_JBEQCT010000001.1"/>
</dbReference>
<dbReference type="Proteomes" id="UP001629953">
    <property type="component" value="Unassembled WGS sequence"/>
</dbReference>
<dbReference type="EMBL" id="JBEQCT010000001">
    <property type="protein sequence ID" value="MFM2483488.1"/>
    <property type="molecule type" value="Genomic_DNA"/>
</dbReference>
<keyword evidence="3" id="KW-1185">Reference proteome</keyword>
<dbReference type="InterPro" id="IPR000182">
    <property type="entry name" value="GNAT_dom"/>
</dbReference>
<evidence type="ECO:0000313" key="2">
    <source>
        <dbReference type="EMBL" id="MFM2483488.1"/>
    </source>
</evidence>
<feature type="domain" description="N-acetyltransferase" evidence="1">
    <location>
        <begin position="8"/>
        <end position="173"/>
    </location>
</feature>
<dbReference type="InterPro" id="IPR016181">
    <property type="entry name" value="Acyl_CoA_acyltransferase"/>
</dbReference>
<organism evidence="2 3">
    <name type="scientific">Celerinatantimonas yamalensis</name>
    <dbReference type="NCBI Taxonomy" id="559956"/>
    <lineage>
        <taxon>Bacteria</taxon>
        <taxon>Pseudomonadati</taxon>
        <taxon>Pseudomonadota</taxon>
        <taxon>Gammaproteobacteria</taxon>
        <taxon>Celerinatantimonadaceae</taxon>
        <taxon>Celerinatantimonas</taxon>
    </lineage>
</organism>
<dbReference type="SUPFAM" id="SSF55729">
    <property type="entry name" value="Acyl-CoA N-acyltransferases (Nat)"/>
    <property type="match status" value="1"/>
</dbReference>
<dbReference type="PANTHER" id="PTHR43415:SF3">
    <property type="entry name" value="GNAT-FAMILY ACETYLTRANSFERASE"/>
    <property type="match status" value="1"/>
</dbReference>
<dbReference type="GO" id="GO:0016740">
    <property type="term" value="F:transferase activity"/>
    <property type="evidence" value="ECO:0007669"/>
    <property type="project" value="UniProtKB-KW"/>
</dbReference>
<reference evidence="2 3" key="1">
    <citation type="journal article" date="2013" name="Int. J. Syst. Evol. Microbiol.">
        <title>Celerinatantimonas yamalensis sp. nov., a cold-adapted diazotrophic bacterium from a cold permafrost brine.</title>
        <authorList>
            <person name="Shcherbakova V."/>
            <person name="Chuvilskaya N."/>
            <person name="Rivkina E."/>
            <person name="Demidov N."/>
            <person name="Uchaeva V."/>
            <person name="Suetin S."/>
            <person name="Suzina N."/>
            <person name="Gilichinsky D."/>
        </authorList>
    </citation>
    <scope>NUCLEOTIDE SEQUENCE [LARGE SCALE GENOMIC DNA]</scope>
    <source>
        <strain evidence="2 3">C7</strain>
    </source>
</reference>
<gene>
    <name evidence="2" type="ORF">ABUE30_00045</name>
</gene>
<dbReference type="Gene3D" id="3.40.630.30">
    <property type="match status" value="1"/>
</dbReference>
<sequence length="178" mass="20092">MQLEIKNYYLRSLELDDSEQFYKWSCDREVTLYSLSSYAYPQSKSDIGKWLLTINSSPKNVSFGICCKKKNQLIGYTGISAISTLNRSGEYFILIGEKEFWGKGVGTLVTKVVTDYAIRTLGLHRIQLTASALNLGAVKAYENAGYKHEGLMRQSGFRNGQFVDKVLMSVLSTEWKGI</sequence>
<dbReference type="PROSITE" id="PS51186">
    <property type="entry name" value="GNAT"/>
    <property type="match status" value="1"/>
</dbReference>
<dbReference type="EC" id="2.-.-.-" evidence="2"/>
<dbReference type="Pfam" id="PF13302">
    <property type="entry name" value="Acetyltransf_3"/>
    <property type="match status" value="1"/>
</dbReference>
<keyword evidence="2" id="KW-0808">Transferase</keyword>